<evidence type="ECO:0000256" key="3">
    <source>
        <dbReference type="ARBA" id="ARBA00022833"/>
    </source>
</evidence>
<dbReference type="SUPFAM" id="SSF57716">
    <property type="entry name" value="Glucocorticoid receptor-like (DNA-binding domain)"/>
    <property type="match status" value="1"/>
</dbReference>
<evidence type="ECO:0000256" key="5">
    <source>
        <dbReference type="SAM" id="MobiDB-lite"/>
    </source>
</evidence>
<proteinExistence type="predicted"/>
<dbReference type="InterPro" id="IPR000962">
    <property type="entry name" value="Znf_DskA_TraR"/>
</dbReference>
<evidence type="ECO:0000259" key="6">
    <source>
        <dbReference type="Pfam" id="PF01258"/>
    </source>
</evidence>
<dbReference type="InterPro" id="IPR037187">
    <property type="entry name" value="DnaK_N"/>
</dbReference>
<comment type="caution">
    <text evidence="7">The sequence shown here is derived from an EMBL/GenBank/DDBJ whole genome shotgun (WGS) entry which is preliminary data.</text>
</comment>
<name>A0A9W6SGC4_9ACTN</name>
<reference evidence="7" key="1">
    <citation type="submission" date="2023-03" db="EMBL/GenBank/DDBJ databases">
        <title>Actinorhabdospora filicis NBRC 111898.</title>
        <authorList>
            <person name="Ichikawa N."/>
            <person name="Sato H."/>
            <person name="Tonouchi N."/>
        </authorList>
    </citation>
    <scope>NUCLEOTIDE SEQUENCE</scope>
    <source>
        <strain evidence="7">NBRC 111898</strain>
    </source>
</reference>
<dbReference type="Pfam" id="PF01258">
    <property type="entry name" value="zf-dskA_traR"/>
    <property type="match status" value="1"/>
</dbReference>
<dbReference type="PANTHER" id="PTHR33823">
    <property type="entry name" value="RNA POLYMERASE-BINDING TRANSCRIPTION FACTOR DKSA-RELATED"/>
    <property type="match status" value="1"/>
</dbReference>
<dbReference type="AlphaFoldDB" id="A0A9W6SGC4"/>
<dbReference type="GO" id="GO:0008270">
    <property type="term" value="F:zinc ion binding"/>
    <property type="evidence" value="ECO:0007669"/>
    <property type="project" value="UniProtKB-KW"/>
</dbReference>
<organism evidence="7 8">
    <name type="scientific">Actinorhabdospora filicis</name>
    <dbReference type="NCBI Taxonomy" id="1785913"/>
    <lineage>
        <taxon>Bacteria</taxon>
        <taxon>Bacillati</taxon>
        <taxon>Actinomycetota</taxon>
        <taxon>Actinomycetes</taxon>
        <taxon>Micromonosporales</taxon>
        <taxon>Micromonosporaceae</taxon>
        <taxon>Actinorhabdospora</taxon>
    </lineage>
</organism>
<dbReference type="GO" id="GO:0003677">
    <property type="term" value="F:DNA binding"/>
    <property type="evidence" value="ECO:0007669"/>
    <property type="project" value="UniProtKB-KW"/>
</dbReference>
<dbReference type="PROSITE" id="PS51128">
    <property type="entry name" value="ZF_DKSA_2"/>
    <property type="match status" value="1"/>
</dbReference>
<dbReference type="Gene3D" id="1.20.120.910">
    <property type="entry name" value="DksA, coiled-coil domain"/>
    <property type="match status" value="1"/>
</dbReference>
<dbReference type="InterPro" id="IPR020460">
    <property type="entry name" value="Znf_C4-type_bac"/>
</dbReference>
<feature type="domain" description="Zinc finger DksA/TraR C4-type" evidence="6">
    <location>
        <begin position="154"/>
        <end position="189"/>
    </location>
</feature>
<evidence type="ECO:0000313" key="7">
    <source>
        <dbReference type="EMBL" id="GLZ75362.1"/>
    </source>
</evidence>
<feature type="region of interest" description="Disordered" evidence="5">
    <location>
        <begin position="1"/>
        <end position="77"/>
    </location>
</feature>
<feature type="compositionally biased region" description="Low complexity" evidence="5">
    <location>
        <begin position="40"/>
        <end position="54"/>
    </location>
</feature>
<evidence type="ECO:0000256" key="4">
    <source>
        <dbReference type="PROSITE-ProRule" id="PRU00510"/>
    </source>
</evidence>
<feature type="zinc finger region" description="dksA C4-type" evidence="4">
    <location>
        <begin position="159"/>
        <end position="183"/>
    </location>
</feature>
<keyword evidence="8" id="KW-1185">Reference proteome</keyword>
<protein>
    <submittedName>
        <fullName evidence="7">DNA-binding protein</fullName>
    </submittedName>
</protein>
<evidence type="ECO:0000256" key="2">
    <source>
        <dbReference type="ARBA" id="ARBA00022771"/>
    </source>
</evidence>
<dbReference type="EMBL" id="BSTX01000001">
    <property type="protein sequence ID" value="GLZ75362.1"/>
    <property type="molecule type" value="Genomic_DNA"/>
</dbReference>
<sequence>MTATQKKAASSTAGRPAAKNTASVSRAAKATTPTPPESAPMPTTKATGGTPAKKTAAKKAAPKPTEQAAARSAEEVEQIREALTERLGELRADYDKTVADMSELQRDRLTDSAGDDQADTGSKTLEREQEITLANQMRERVLQVEHALERLEAGNYGMCERCGKAIPAARLAVFPSATLCVDCKQLEERR</sequence>
<evidence type="ECO:0000313" key="8">
    <source>
        <dbReference type="Proteomes" id="UP001165079"/>
    </source>
</evidence>
<feature type="compositionally biased region" description="Low complexity" evidence="5">
    <location>
        <begin position="1"/>
        <end position="13"/>
    </location>
</feature>
<keyword evidence="2" id="KW-0863">Zinc-finger</keyword>
<feature type="region of interest" description="Disordered" evidence="5">
    <location>
        <begin position="103"/>
        <end position="127"/>
    </location>
</feature>
<accession>A0A9W6SGC4</accession>
<keyword evidence="7" id="KW-0238">DNA-binding</keyword>
<dbReference type="PRINTS" id="PR00618">
    <property type="entry name" value="DKSAZNFINGER"/>
</dbReference>
<dbReference type="PANTHER" id="PTHR33823:SF2">
    <property type="entry name" value="RNA POLYMERASE-BINDING TRANSCRIPTION FACTOR DKSA"/>
    <property type="match status" value="1"/>
</dbReference>
<dbReference type="PROSITE" id="PS01102">
    <property type="entry name" value="ZF_DKSA_1"/>
    <property type="match status" value="1"/>
</dbReference>
<keyword evidence="1" id="KW-0479">Metal-binding</keyword>
<gene>
    <name evidence="7" type="ORF">Afil01_01690</name>
</gene>
<dbReference type="Proteomes" id="UP001165079">
    <property type="component" value="Unassembled WGS sequence"/>
</dbReference>
<dbReference type="SUPFAM" id="SSF109635">
    <property type="entry name" value="DnaK suppressor protein DksA, alpha-hairpin domain"/>
    <property type="match status" value="1"/>
</dbReference>
<keyword evidence="3" id="KW-0862">Zinc</keyword>
<evidence type="ECO:0000256" key="1">
    <source>
        <dbReference type="ARBA" id="ARBA00022723"/>
    </source>
</evidence>
<dbReference type="InterPro" id="IPR020458">
    <property type="entry name" value="Znf_DskA_TraR_CS"/>
</dbReference>